<feature type="compositionally biased region" description="Polar residues" evidence="1">
    <location>
        <begin position="175"/>
        <end position="193"/>
    </location>
</feature>
<organism evidence="2 3">
    <name type="scientific">Bemisia tabaci</name>
    <name type="common">Sweetpotato whitefly</name>
    <name type="synonym">Aleurodes tabaci</name>
    <dbReference type="NCBI Taxonomy" id="7038"/>
    <lineage>
        <taxon>Eukaryota</taxon>
        <taxon>Metazoa</taxon>
        <taxon>Ecdysozoa</taxon>
        <taxon>Arthropoda</taxon>
        <taxon>Hexapoda</taxon>
        <taxon>Insecta</taxon>
        <taxon>Pterygota</taxon>
        <taxon>Neoptera</taxon>
        <taxon>Paraneoptera</taxon>
        <taxon>Hemiptera</taxon>
        <taxon>Sternorrhyncha</taxon>
        <taxon>Aleyrodoidea</taxon>
        <taxon>Aleyrodidae</taxon>
        <taxon>Aleyrodinae</taxon>
        <taxon>Bemisia</taxon>
    </lineage>
</organism>
<reference evidence="2" key="1">
    <citation type="submission" date="2021-12" db="EMBL/GenBank/DDBJ databases">
        <authorList>
            <person name="King R."/>
        </authorList>
    </citation>
    <scope>NUCLEOTIDE SEQUENCE</scope>
</reference>
<protein>
    <submittedName>
        <fullName evidence="2">Uncharacterized protein</fullName>
    </submittedName>
</protein>
<sequence>MSGHSYTIRHLLELPYVPSTPKKNRCSLSPSHLPPAPSIMPFKHFLPPFVHKVGFAFVFEHYSVIEASPTDWEQTNQLAFFILSNAAKPSWSTTDRLLSLLDLWSSSPSHPRPTPPELAPPPLTPPPPSARPACASQTESVPRPNFLAPRNYCHIGSDNGFIPRGRDYIPRFTAPPNTEIPTSIYRNSSSKPG</sequence>
<proteinExistence type="predicted"/>
<name>A0A9P0A0Z9_BEMTA</name>
<feature type="compositionally biased region" description="Pro residues" evidence="1">
    <location>
        <begin position="110"/>
        <end position="130"/>
    </location>
</feature>
<gene>
    <name evidence="2" type="ORF">BEMITA_LOCUS886</name>
</gene>
<feature type="region of interest" description="Disordered" evidence="1">
    <location>
        <begin position="109"/>
        <end position="142"/>
    </location>
</feature>
<dbReference type="AlphaFoldDB" id="A0A9P0A0Z9"/>
<keyword evidence="3" id="KW-1185">Reference proteome</keyword>
<evidence type="ECO:0000313" key="3">
    <source>
        <dbReference type="Proteomes" id="UP001152759"/>
    </source>
</evidence>
<evidence type="ECO:0000256" key="1">
    <source>
        <dbReference type="SAM" id="MobiDB-lite"/>
    </source>
</evidence>
<accession>A0A9P0A0Z9</accession>
<dbReference type="Proteomes" id="UP001152759">
    <property type="component" value="Chromosome 1"/>
</dbReference>
<dbReference type="EMBL" id="OU963862">
    <property type="protein sequence ID" value="CAH0381216.1"/>
    <property type="molecule type" value="Genomic_DNA"/>
</dbReference>
<evidence type="ECO:0000313" key="2">
    <source>
        <dbReference type="EMBL" id="CAH0381216.1"/>
    </source>
</evidence>
<feature type="region of interest" description="Disordered" evidence="1">
    <location>
        <begin position="172"/>
        <end position="193"/>
    </location>
</feature>